<proteinExistence type="inferred from homology"/>
<evidence type="ECO:0000256" key="6">
    <source>
        <dbReference type="ARBA" id="ARBA00022801"/>
    </source>
</evidence>
<dbReference type="GO" id="GO:0046872">
    <property type="term" value="F:metal ion binding"/>
    <property type="evidence" value="ECO:0007669"/>
    <property type="project" value="UniProtKB-KW"/>
</dbReference>
<protein>
    <recommendedName>
        <fullName evidence="9">DDE Tnp4 domain-containing protein</fullName>
    </recommendedName>
</protein>
<evidence type="ECO:0000256" key="5">
    <source>
        <dbReference type="ARBA" id="ARBA00022723"/>
    </source>
</evidence>
<feature type="compositionally biased region" description="Basic and acidic residues" evidence="8">
    <location>
        <begin position="270"/>
        <end position="280"/>
    </location>
</feature>
<evidence type="ECO:0000256" key="8">
    <source>
        <dbReference type="SAM" id="MobiDB-lite"/>
    </source>
</evidence>
<keyword evidence="7" id="KW-0539">Nucleus</keyword>
<sequence>MRPLIRQRENDIPLSKKLFLTLWIIATPESFRSVAGRFGLSKGVAWNIFKEVVYALKRIMPRFIRWPNNAECEESERVFRIRSRGFPGVVRAIDGCHIRIKQPPRNANDYYNRKEFHSIILQGTCDHTGKFIDCLIGRPGRAHDAAVFRSSIIYARLTDQVNPLLPPQRHIIGDSAYPLLQNVMTPFRDNGNLTPEKSTYNTRLSSIRSIIERAYGLLKGKWRRLKYLDVQSTEMANYIIAAACTLHNFLILHNEIEMRENLNINENIENEDHGSDKSDNNDEFQDNNDRMKRQEIANRFR</sequence>
<comment type="similarity">
    <text evidence="3">Belongs to the HARBI1 family.</text>
</comment>
<keyword evidence="5" id="KW-0479">Metal-binding</keyword>
<evidence type="ECO:0000256" key="4">
    <source>
        <dbReference type="ARBA" id="ARBA00022722"/>
    </source>
</evidence>
<dbReference type="AlphaFoldDB" id="A0AAV2NE41"/>
<dbReference type="Proteomes" id="UP001497644">
    <property type="component" value="Chromosome 14"/>
</dbReference>
<dbReference type="PANTHER" id="PTHR22930">
    <property type="match status" value="1"/>
</dbReference>
<feature type="compositionally biased region" description="Basic and acidic residues" evidence="8">
    <location>
        <begin position="287"/>
        <end position="301"/>
    </location>
</feature>
<dbReference type="GO" id="GO:0016787">
    <property type="term" value="F:hydrolase activity"/>
    <property type="evidence" value="ECO:0007669"/>
    <property type="project" value="UniProtKB-KW"/>
</dbReference>
<comment type="cofactor">
    <cofactor evidence="1">
        <name>a divalent metal cation</name>
        <dbReference type="ChEBI" id="CHEBI:60240"/>
    </cofactor>
</comment>
<feature type="region of interest" description="Disordered" evidence="8">
    <location>
        <begin position="269"/>
        <end position="301"/>
    </location>
</feature>
<dbReference type="Pfam" id="PF13359">
    <property type="entry name" value="DDE_Tnp_4"/>
    <property type="match status" value="1"/>
</dbReference>
<evidence type="ECO:0000313" key="10">
    <source>
        <dbReference type="EMBL" id="CAL1678273.1"/>
    </source>
</evidence>
<keyword evidence="4" id="KW-0540">Nuclease</keyword>
<dbReference type="InterPro" id="IPR045249">
    <property type="entry name" value="HARBI1-like"/>
</dbReference>
<dbReference type="PANTHER" id="PTHR22930:SF292">
    <property type="entry name" value="DDE TNP4 DOMAIN-CONTAINING PROTEIN"/>
    <property type="match status" value="1"/>
</dbReference>
<evidence type="ECO:0000256" key="2">
    <source>
        <dbReference type="ARBA" id="ARBA00004123"/>
    </source>
</evidence>
<dbReference type="InterPro" id="IPR027806">
    <property type="entry name" value="HARBI1_dom"/>
</dbReference>
<dbReference type="EMBL" id="OZ034837">
    <property type="protein sequence ID" value="CAL1678273.1"/>
    <property type="molecule type" value="Genomic_DNA"/>
</dbReference>
<evidence type="ECO:0000256" key="3">
    <source>
        <dbReference type="ARBA" id="ARBA00006958"/>
    </source>
</evidence>
<gene>
    <name evidence="10" type="ORF">LPLAT_LOCUS4164</name>
</gene>
<accession>A0AAV2NE41</accession>
<feature type="domain" description="DDE Tnp4" evidence="9">
    <location>
        <begin position="93"/>
        <end position="248"/>
    </location>
</feature>
<evidence type="ECO:0000256" key="7">
    <source>
        <dbReference type="ARBA" id="ARBA00023242"/>
    </source>
</evidence>
<organism evidence="10 11">
    <name type="scientific">Lasius platythorax</name>
    <dbReference type="NCBI Taxonomy" id="488582"/>
    <lineage>
        <taxon>Eukaryota</taxon>
        <taxon>Metazoa</taxon>
        <taxon>Ecdysozoa</taxon>
        <taxon>Arthropoda</taxon>
        <taxon>Hexapoda</taxon>
        <taxon>Insecta</taxon>
        <taxon>Pterygota</taxon>
        <taxon>Neoptera</taxon>
        <taxon>Endopterygota</taxon>
        <taxon>Hymenoptera</taxon>
        <taxon>Apocrita</taxon>
        <taxon>Aculeata</taxon>
        <taxon>Formicoidea</taxon>
        <taxon>Formicidae</taxon>
        <taxon>Formicinae</taxon>
        <taxon>Lasius</taxon>
        <taxon>Lasius</taxon>
    </lineage>
</organism>
<evidence type="ECO:0000256" key="1">
    <source>
        <dbReference type="ARBA" id="ARBA00001968"/>
    </source>
</evidence>
<comment type="subcellular location">
    <subcellularLocation>
        <location evidence="2">Nucleus</location>
    </subcellularLocation>
</comment>
<evidence type="ECO:0000259" key="9">
    <source>
        <dbReference type="Pfam" id="PF13359"/>
    </source>
</evidence>
<keyword evidence="6" id="KW-0378">Hydrolase</keyword>
<dbReference type="GO" id="GO:0005634">
    <property type="term" value="C:nucleus"/>
    <property type="evidence" value="ECO:0007669"/>
    <property type="project" value="UniProtKB-SubCell"/>
</dbReference>
<reference evidence="10" key="1">
    <citation type="submission" date="2024-04" db="EMBL/GenBank/DDBJ databases">
        <authorList>
            <consortium name="Molecular Ecology Group"/>
        </authorList>
    </citation>
    <scope>NUCLEOTIDE SEQUENCE</scope>
</reference>
<keyword evidence="11" id="KW-1185">Reference proteome</keyword>
<name>A0AAV2NE41_9HYME</name>
<evidence type="ECO:0000313" key="11">
    <source>
        <dbReference type="Proteomes" id="UP001497644"/>
    </source>
</evidence>
<dbReference type="GO" id="GO:0004518">
    <property type="term" value="F:nuclease activity"/>
    <property type="evidence" value="ECO:0007669"/>
    <property type="project" value="UniProtKB-KW"/>
</dbReference>